<keyword evidence="3" id="KW-1185">Reference proteome</keyword>
<evidence type="ECO:0000256" key="1">
    <source>
        <dbReference type="SAM" id="Phobius"/>
    </source>
</evidence>
<keyword evidence="1" id="KW-0472">Membrane</keyword>
<evidence type="ECO:0000313" key="2">
    <source>
        <dbReference type="EMBL" id="SFC62011.1"/>
    </source>
</evidence>
<evidence type="ECO:0000313" key="3">
    <source>
        <dbReference type="Proteomes" id="UP000199672"/>
    </source>
</evidence>
<feature type="transmembrane region" description="Helical" evidence="1">
    <location>
        <begin position="49"/>
        <end position="69"/>
    </location>
</feature>
<protein>
    <submittedName>
        <fullName evidence="2">Uncharacterized protein</fullName>
    </submittedName>
</protein>
<organism evidence="2 3">
    <name type="scientific">Flavobacterium phragmitis</name>
    <dbReference type="NCBI Taxonomy" id="739143"/>
    <lineage>
        <taxon>Bacteria</taxon>
        <taxon>Pseudomonadati</taxon>
        <taxon>Bacteroidota</taxon>
        <taxon>Flavobacteriia</taxon>
        <taxon>Flavobacteriales</taxon>
        <taxon>Flavobacteriaceae</taxon>
        <taxon>Flavobacterium</taxon>
    </lineage>
</organism>
<accession>A0A1I1KMV9</accession>
<dbReference type="Proteomes" id="UP000199672">
    <property type="component" value="Unassembled WGS sequence"/>
</dbReference>
<dbReference type="OrthoDB" id="1264160at2"/>
<dbReference type="EMBL" id="FOMH01000001">
    <property type="protein sequence ID" value="SFC62011.1"/>
    <property type="molecule type" value="Genomic_DNA"/>
</dbReference>
<name>A0A1I1KMV9_9FLAO</name>
<feature type="transmembrane region" description="Helical" evidence="1">
    <location>
        <begin position="20"/>
        <end position="37"/>
    </location>
</feature>
<reference evidence="3" key="1">
    <citation type="submission" date="2016-10" db="EMBL/GenBank/DDBJ databases">
        <authorList>
            <person name="Varghese N."/>
            <person name="Submissions S."/>
        </authorList>
    </citation>
    <scope>NUCLEOTIDE SEQUENCE [LARGE SCALE GENOMIC DNA]</scope>
    <source>
        <strain evidence="3">CGMCC 1.10370</strain>
    </source>
</reference>
<dbReference type="AlphaFoldDB" id="A0A1I1KMV9"/>
<dbReference type="STRING" id="739143.SAMN05216297_101474"/>
<dbReference type="RefSeq" id="WP_091490549.1">
    <property type="nucleotide sequence ID" value="NZ_FOMH01000001.1"/>
</dbReference>
<proteinExistence type="predicted"/>
<keyword evidence="1" id="KW-1133">Transmembrane helix</keyword>
<keyword evidence="1" id="KW-0812">Transmembrane</keyword>
<sequence>MNYYTYWSISELPSNTRSFSVFFWVAIFSFILWALIKKFKRGNDDYEKVILLWTIGLVFSISTIMFFYLQFYTTDTTEKRIQNLFNSPNVLVVEGKISNLESFRPISRRKSVTIEKFKVDSIDFQYEDALLGGFNTFTKANNGVLKNGVNVRITYGKRYHEILKVEIAQ</sequence>
<gene>
    <name evidence="2" type="ORF">SAMN05216297_101474</name>
</gene>